<gene>
    <name evidence="2" type="ORF">CRENBAI_003014</name>
</gene>
<reference evidence="2 3" key="1">
    <citation type="submission" date="2021-06" db="EMBL/GenBank/DDBJ databases">
        <authorList>
            <person name="Palmer J.M."/>
        </authorList>
    </citation>
    <scope>NUCLEOTIDE SEQUENCE [LARGE SCALE GENOMIC DNA]</scope>
    <source>
        <strain evidence="2 3">MEX-2019</strain>
        <tissue evidence="2">Muscle</tissue>
    </source>
</reference>
<organism evidence="2 3">
    <name type="scientific">Crenichthys baileyi</name>
    <name type="common">White River springfish</name>
    <dbReference type="NCBI Taxonomy" id="28760"/>
    <lineage>
        <taxon>Eukaryota</taxon>
        <taxon>Metazoa</taxon>
        <taxon>Chordata</taxon>
        <taxon>Craniata</taxon>
        <taxon>Vertebrata</taxon>
        <taxon>Euteleostomi</taxon>
        <taxon>Actinopterygii</taxon>
        <taxon>Neopterygii</taxon>
        <taxon>Teleostei</taxon>
        <taxon>Neoteleostei</taxon>
        <taxon>Acanthomorphata</taxon>
        <taxon>Ovalentaria</taxon>
        <taxon>Atherinomorphae</taxon>
        <taxon>Cyprinodontiformes</taxon>
        <taxon>Goodeidae</taxon>
        <taxon>Crenichthys</taxon>
    </lineage>
</organism>
<keyword evidence="1" id="KW-0472">Membrane</keyword>
<proteinExistence type="predicted"/>
<name>A0AAV9S282_9TELE</name>
<dbReference type="EMBL" id="JAHHUM010000979">
    <property type="protein sequence ID" value="KAK5615316.1"/>
    <property type="molecule type" value="Genomic_DNA"/>
</dbReference>
<comment type="caution">
    <text evidence="2">The sequence shown here is derived from an EMBL/GenBank/DDBJ whole genome shotgun (WGS) entry which is preliminary data.</text>
</comment>
<evidence type="ECO:0000313" key="3">
    <source>
        <dbReference type="Proteomes" id="UP001311232"/>
    </source>
</evidence>
<evidence type="ECO:0000313" key="2">
    <source>
        <dbReference type="EMBL" id="KAK5615316.1"/>
    </source>
</evidence>
<keyword evidence="1" id="KW-0812">Transmembrane</keyword>
<feature type="non-terminal residue" evidence="2">
    <location>
        <position position="53"/>
    </location>
</feature>
<keyword evidence="3" id="KW-1185">Reference proteome</keyword>
<evidence type="ECO:0000256" key="1">
    <source>
        <dbReference type="SAM" id="Phobius"/>
    </source>
</evidence>
<protein>
    <submittedName>
        <fullName evidence="2">Uncharacterized protein</fullName>
    </submittedName>
</protein>
<keyword evidence="1" id="KW-1133">Transmembrane helix</keyword>
<feature type="transmembrane region" description="Helical" evidence="1">
    <location>
        <begin position="20"/>
        <end position="39"/>
    </location>
</feature>
<sequence length="53" mass="6182">MKFATDRCTKNKTCFHRVNLFTFATVVSVFLGQLLFWLLQFVTIPLLMTNVIL</sequence>
<dbReference type="Proteomes" id="UP001311232">
    <property type="component" value="Unassembled WGS sequence"/>
</dbReference>
<accession>A0AAV9S282</accession>
<dbReference type="AlphaFoldDB" id="A0AAV9S282"/>